<comment type="caution">
    <text evidence="2">The sequence shown here is derived from an EMBL/GenBank/DDBJ whole genome shotgun (WGS) entry which is preliminary data.</text>
</comment>
<evidence type="ECO:0000259" key="1">
    <source>
        <dbReference type="Pfam" id="PF05618"/>
    </source>
</evidence>
<dbReference type="GO" id="GO:0006508">
    <property type="term" value="P:proteolysis"/>
    <property type="evidence" value="ECO:0007669"/>
    <property type="project" value="UniProtKB-KW"/>
</dbReference>
<organism evidence="2 3">
    <name type="scientific">Bacterioplanoides pacificum</name>
    <dbReference type="NCBI Taxonomy" id="1171596"/>
    <lineage>
        <taxon>Bacteria</taxon>
        <taxon>Pseudomonadati</taxon>
        <taxon>Pseudomonadota</taxon>
        <taxon>Gammaproteobacteria</taxon>
        <taxon>Oceanospirillales</taxon>
        <taxon>Oceanospirillaceae</taxon>
        <taxon>Bacterioplanoides</taxon>
    </lineage>
</organism>
<dbReference type="Pfam" id="PF05618">
    <property type="entry name" value="Zn_protease"/>
    <property type="match status" value="1"/>
</dbReference>
<sequence length="254" mass="27994">MPRRAASFVLICSLLSVTGCSIWPSAEHRAVTEGSIRSTLEQVVSEQEAREIQCTDTAVVDSRLQLQGETLERVSQQLQMLTAASPALATADCPPAAAPSRSLDGKTLVGATEWIYLAPPGRHYKARVDSGAATSSLSAINIQKFERNGQPWVRFDLQHDDDSDATHIEVPLERHVRIRQASADEIDRRAVVKLTVNLGSGLQQDTEFSLTDRSEMTYPILLGRSFLRDMTLIDVGRRFVQPKFIPDDAGQPKP</sequence>
<dbReference type="PROSITE" id="PS51257">
    <property type="entry name" value="PROKAR_LIPOPROTEIN"/>
    <property type="match status" value="1"/>
</dbReference>
<dbReference type="Gene3D" id="2.40.70.10">
    <property type="entry name" value="Acid Proteases"/>
    <property type="match status" value="1"/>
</dbReference>
<reference evidence="3" key="1">
    <citation type="journal article" date="2019" name="Int. J. Syst. Evol. Microbiol.">
        <title>The Global Catalogue of Microorganisms (GCM) 10K type strain sequencing project: providing services to taxonomists for standard genome sequencing and annotation.</title>
        <authorList>
            <consortium name="The Broad Institute Genomics Platform"/>
            <consortium name="The Broad Institute Genome Sequencing Center for Infectious Disease"/>
            <person name="Wu L."/>
            <person name="Ma J."/>
        </authorList>
    </citation>
    <scope>NUCLEOTIDE SEQUENCE [LARGE SCALE GENOMIC DNA]</scope>
    <source>
        <strain evidence="3">KCTC 42424</strain>
    </source>
</reference>
<dbReference type="RefSeq" id="WP_376867275.1">
    <property type="nucleotide sequence ID" value="NZ_JBHRYB010000013.1"/>
</dbReference>
<keyword evidence="2" id="KW-0645">Protease</keyword>
<dbReference type="Proteomes" id="UP001595722">
    <property type="component" value="Unassembled WGS sequence"/>
</dbReference>
<evidence type="ECO:0000313" key="2">
    <source>
        <dbReference type="EMBL" id="MFC3681084.1"/>
    </source>
</evidence>
<keyword evidence="2" id="KW-0378">Hydrolase</keyword>
<protein>
    <submittedName>
        <fullName evidence="2">ATP-dependent zinc protease</fullName>
    </submittedName>
</protein>
<accession>A0ABV7VUA6</accession>
<keyword evidence="3" id="KW-1185">Reference proteome</keyword>
<dbReference type="SUPFAM" id="SSF50630">
    <property type="entry name" value="Acid proteases"/>
    <property type="match status" value="1"/>
</dbReference>
<proteinExistence type="predicted"/>
<feature type="domain" description="Retropepsin-like aspartic endopeptidase" evidence="1">
    <location>
        <begin position="109"/>
        <end position="243"/>
    </location>
</feature>
<evidence type="ECO:0000313" key="3">
    <source>
        <dbReference type="Proteomes" id="UP001595722"/>
    </source>
</evidence>
<gene>
    <name evidence="2" type="ORF">ACFOMG_13335</name>
</gene>
<dbReference type="InterPro" id="IPR008503">
    <property type="entry name" value="Asp_endopeptidase"/>
</dbReference>
<dbReference type="InterPro" id="IPR021109">
    <property type="entry name" value="Peptidase_aspartic_dom_sf"/>
</dbReference>
<dbReference type="PANTHER" id="PTHR38037">
    <property type="entry name" value="ZN_PROTEASE DOMAIN-CONTAINING PROTEIN"/>
    <property type="match status" value="1"/>
</dbReference>
<name>A0ABV7VUA6_9GAMM</name>
<dbReference type="EMBL" id="JBHRYB010000013">
    <property type="protein sequence ID" value="MFC3681084.1"/>
    <property type="molecule type" value="Genomic_DNA"/>
</dbReference>
<dbReference type="GO" id="GO:0008233">
    <property type="term" value="F:peptidase activity"/>
    <property type="evidence" value="ECO:0007669"/>
    <property type="project" value="UniProtKB-KW"/>
</dbReference>
<dbReference type="PANTHER" id="PTHR38037:SF2">
    <property type="entry name" value="ATP-DEPENDENT ZINC PROTEASE DOMAIN-CONTAINING PROTEIN-RELATED"/>
    <property type="match status" value="1"/>
</dbReference>